<dbReference type="Proteomes" id="UP000236161">
    <property type="component" value="Unassembled WGS sequence"/>
</dbReference>
<organism evidence="2 3">
    <name type="scientific">Apostasia shenzhenica</name>
    <dbReference type="NCBI Taxonomy" id="1088818"/>
    <lineage>
        <taxon>Eukaryota</taxon>
        <taxon>Viridiplantae</taxon>
        <taxon>Streptophyta</taxon>
        <taxon>Embryophyta</taxon>
        <taxon>Tracheophyta</taxon>
        <taxon>Spermatophyta</taxon>
        <taxon>Magnoliopsida</taxon>
        <taxon>Liliopsida</taxon>
        <taxon>Asparagales</taxon>
        <taxon>Orchidaceae</taxon>
        <taxon>Apostasioideae</taxon>
        <taxon>Apostasia</taxon>
    </lineage>
</organism>
<dbReference type="PANTHER" id="PTHR33318">
    <property type="entry name" value="ASPARTYL/GLUTAMYL-TRNA(ASN/GLN) AMIDOTRANSFERASE SUBUNIT"/>
    <property type="match status" value="1"/>
</dbReference>
<dbReference type="EMBL" id="KZ451982">
    <property type="protein sequence ID" value="PKA54736.1"/>
    <property type="molecule type" value="Genomic_DNA"/>
</dbReference>
<dbReference type="InterPro" id="IPR039300">
    <property type="entry name" value="JASON"/>
</dbReference>
<evidence type="ECO:0000256" key="1">
    <source>
        <dbReference type="SAM" id="MobiDB-lite"/>
    </source>
</evidence>
<evidence type="ECO:0000313" key="2">
    <source>
        <dbReference type="EMBL" id="PKA54736.1"/>
    </source>
</evidence>
<feature type="compositionally biased region" description="Basic and acidic residues" evidence="1">
    <location>
        <begin position="278"/>
        <end position="288"/>
    </location>
</feature>
<evidence type="ECO:0000313" key="3">
    <source>
        <dbReference type="Proteomes" id="UP000236161"/>
    </source>
</evidence>
<evidence type="ECO:0008006" key="4">
    <source>
        <dbReference type="Google" id="ProtNLM"/>
    </source>
</evidence>
<dbReference type="GO" id="GO:0007142">
    <property type="term" value="P:male meiosis II"/>
    <property type="evidence" value="ECO:0007669"/>
    <property type="project" value="InterPro"/>
</dbReference>
<proteinExistence type="predicted"/>
<feature type="region of interest" description="Disordered" evidence="1">
    <location>
        <begin position="360"/>
        <end position="384"/>
    </location>
</feature>
<dbReference type="STRING" id="1088818.A0A2I0AGW5"/>
<reference evidence="2 3" key="1">
    <citation type="journal article" date="2017" name="Nature">
        <title>The Apostasia genome and the evolution of orchids.</title>
        <authorList>
            <person name="Zhang G.Q."/>
            <person name="Liu K.W."/>
            <person name="Li Z."/>
            <person name="Lohaus R."/>
            <person name="Hsiao Y.Y."/>
            <person name="Niu S.C."/>
            <person name="Wang J.Y."/>
            <person name="Lin Y.C."/>
            <person name="Xu Q."/>
            <person name="Chen L.J."/>
            <person name="Yoshida K."/>
            <person name="Fujiwara S."/>
            <person name="Wang Z.W."/>
            <person name="Zhang Y.Q."/>
            <person name="Mitsuda N."/>
            <person name="Wang M."/>
            <person name="Liu G.H."/>
            <person name="Pecoraro L."/>
            <person name="Huang H.X."/>
            <person name="Xiao X.J."/>
            <person name="Lin M."/>
            <person name="Wu X.Y."/>
            <person name="Wu W.L."/>
            <person name="Chen Y.Y."/>
            <person name="Chang S.B."/>
            <person name="Sakamoto S."/>
            <person name="Ohme-Takagi M."/>
            <person name="Yagi M."/>
            <person name="Zeng S.J."/>
            <person name="Shen C.Y."/>
            <person name="Yeh C.M."/>
            <person name="Luo Y.B."/>
            <person name="Tsai W.C."/>
            <person name="Van de Peer Y."/>
            <person name="Liu Z.J."/>
        </authorList>
    </citation>
    <scope>NUCLEOTIDE SEQUENCE [LARGE SCALE GENOMIC DNA]</scope>
    <source>
        <strain evidence="3">cv. Shenzhen</strain>
        <tissue evidence="2">Stem</tissue>
    </source>
</reference>
<gene>
    <name evidence="2" type="ORF">AXF42_Ash000571</name>
</gene>
<feature type="region of interest" description="Disordered" evidence="1">
    <location>
        <begin position="267"/>
        <end position="288"/>
    </location>
</feature>
<accession>A0A2I0AGW5</accession>
<dbReference type="PANTHER" id="PTHR33318:SF7">
    <property type="entry name" value="PROTEIN JASON"/>
    <property type="match status" value="1"/>
</dbReference>
<dbReference type="OrthoDB" id="1932581at2759"/>
<keyword evidence="3" id="KW-1185">Reference proteome</keyword>
<protein>
    <recommendedName>
        <fullName evidence="4">Protein JASON</fullName>
    </recommendedName>
</protein>
<dbReference type="AlphaFoldDB" id="A0A2I0AGW5"/>
<sequence length="384" mass="43680">MGCFLGCFRSNDDRCRKVHISCKAFYWKKREPVVPRKQCASVFSSEEKDTPCKNETKEFQEGFERHEDVHQEMRNEVELLKSCGALTKTPAEIPKKSDPPLVISNTSCRKISWDETIHESFNHPSFIDEEHEREEDFNPINIVVNEEVKRSGAEEELDSTTSDILPFHTQNQLPQFSITESPLPTPLHLADGIQTPGTIYGSMSQDFRFGKIRTEFVYPVTEPSHNIFPSEVSREDIHFSHSSCLSEQKDCKNAPKFSLCQETPASDETKTTLDGTEEFSHSGKSPDVDRPIIGAVAAHWNEVVPSRVPSKPWDGKGIPNSTTKYKEDQKVSWHATPFEVRLEKALSDEKLYPHRKLAGRLIKDDEDEQSNSATPKQDSPPLYK</sequence>
<name>A0A2I0AGW5_9ASPA</name>